<accession>A0A0A9T7V1</accession>
<dbReference type="EMBL" id="GBRH01240595">
    <property type="protein sequence ID" value="JAD57300.1"/>
    <property type="molecule type" value="Transcribed_RNA"/>
</dbReference>
<organism evidence="1">
    <name type="scientific">Arundo donax</name>
    <name type="common">Giant reed</name>
    <name type="synonym">Donax arundinaceus</name>
    <dbReference type="NCBI Taxonomy" id="35708"/>
    <lineage>
        <taxon>Eukaryota</taxon>
        <taxon>Viridiplantae</taxon>
        <taxon>Streptophyta</taxon>
        <taxon>Embryophyta</taxon>
        <taxon>Tracheophyta</taxon>
        <taxon>Spermatophyta</taxon>
        <taxon>Magnoliopsida</taxon>
        <taxon>Liliopsida</taxon>
        <taxon>Poales</taxon>
        <taxon>Poaceae</taxon>
        <taxon>PACMAD clade</taxon>
        <taxon>Arundinoideae</taxon>
        <taxon>Arundineae</taxon>
        <taxon>Arundo</taxon>
    </lineage>
</organism>
<reference evidence="1" key="2">
    <citation type="journal article" date="2015" name="Data Brief">
        <title>Shoot transcriptome of the giant reed, Arundo donax.</title>
        <authorList>
            <person name="Barrero R.A."/>
            <person name="Guerrero F.D."/>
            <person name="Moolhuijzen P."/>
            <person name="Goolsby J.A."/>
            <person name="Tidwell J."/>
            <person name="Bellgard S.E."/>
            <person name="Bellgard M.I."/>
        </authorList>
    </citation>
    <scope>NUCLEOTIDE SEQUENCE</scope>
    <source>
        <tissue evidence="1">Shoot tissue taken approximately 20 cm above the soil surface</tissue>
    </source>
</reference>
<name>A0A0A9T7V1_ARUDO</name>
<dbReference type="AlphaFoldDB" id="A0A0A9T7V1"/>
<reference evidence="1" key="1">
    <citation type="submission" date="2014-09" db="EMBL/GenBank/DDBJ databases">
        <authorList>
            <person name="Magalhaes I.L.F."/>
            <person name="Oliveira U."/>
            <person name="Santos F.R."/>
            <person name="Vidigal T.H.D.A."/>
            <person name="Brescovit A.D."/>
            <person name="Santos A.J."/>
        </authorList>
    </citation>
    <scope>NUCLEOTIDE SEQUENCE</scope>
    <source>
        <tissue evidence="1">Shoot tissue taken approximately 20 cm above the soil surface</tissue>
    </source>
</reference>
<sequence>MQHTLGVQLLVYSRLIL</sequence>
<proteinExistence type="predicted"/>
<protein>
    <submittedName>
        <fullName evidence="1">Uncharacterized protein</fullName>
    </submittedName>
</protein>
<evidence type="ECO:0000313" key="1">
    <source>
        <dbReference type="EMBL" id="JAD57300.1"/>
    </source>
</evidence>